<sequence>MAAVYPTRELAQSPLFRIRTEMLPKAEQISLSYARAKAIVKSYGLTAKDIAGLSPKFWQLHMDPIWSVDGAAGTLCTIQLNLCGGTLCRFAMKHSDPWVLETLQKVLSFEYCGQYCVTEIGHGLDAFHMETTATLLDNGEFELHTPTEAGAKFMPPTAPMGDPMIAVVFAKTIVKGEDHGIKPYLVPINDGVHMHKGVTCKILPHRGGSRHVNHSLTSFNKVRLPYASLLSEIDKPEDPRTAFFKAMSSVAIGTIAIGSLGVPALQVASYIAARYSLRRKVIDTATGKASPIINFRTQKTPVLTALAHSFVMQAFQEASAKAFMFSKDMRVKHAVGAIMKIVMMQHGQAANLGLSDRCGAQGLFSVNQLTTTFCDMRGTAIAEGDTLALSISLLEEYRGVLKTIGHHRSADFDRLILPECLAFVQAIGHRMAYDAAVAKGVDKCLIDLYVASCVRLDPSWEMEARAVDDVYPHLEEYLGRLGVEPYITAPIVSDEKWAEFVESIPPLVAPEEEKVPEKVPDPAPVSESSPAKPFISIKFKQAMQVLVYVGLPVFMFATISFV</sequence>
<keyword evidence="1" id="KW-0812">Transmembrane</keyword>
<dbReference type="PANTHER" id="PTHR10909:SF382">
    <property type="entry name" value="ACYL-COENZYME A OXIDASE"/>
    <property type="match status" value="1"/>
</dbReference>
<feature type="domain" description="Acyl-CoA oxidase C-alpha1" evidence="2">
    <location>
        <begin position="264"/>
        <end position="390"/>
    </location>
</feature>
<dbReference type="InterPro" id="IPR055060">
    <property type="entry name" value="ACOX_C_alpha1"/>
</dbReference>
<dbReference type="EMBL" id="JANKHO010000107">
    <property type="protein sequence ID" value="KAJ3515201.1"/>
    <property type="molecule type" value="Genomic_DNA"/>
</dbReference>
<dbReference type="PANTHER" id="PTHR10909">
    <property type="entry name" value="ELECTRON TRANSPORT OXIDOREDUCTASE"/>
    <property type="match status" value="1"/>
</dbReference>
<evidence type="ECO:0000256" key="1">
    <source>
        <dbReference type="SAM" id="Phobius"/>
    </source>
</evidence>
<evidence type="ECO:0000313" key="3">
    <source>
        <dbReference type="EMBL" id="KAJ3515201.1"/>
    </source>
</evidence>
<proteinExistence type="predicted"/>
<accession>A0A9W8MZ49</accession>
<dbReference type="GO" id="GO:0005504">
    <property type="term" value="F:fatty acid binding"/>
    <property type="evidence" value="ECO:0007669"/>
    <property type="project" value="TreeGrafter"/>
</dbReference>
<dbReference type="InterPro" id="IPR036250">
    <property type="entry name" value="AcylCo_DH-like_C"/>
</dbReference>
<dbReference type="Pfam" id="PF22924">
    <property type="entry name" value="ACOX_C_alpha1"/>
    <property type="match status" value="1"/>
</dbReference>
<dbReference type="SUPFAM" id="SSF56645">
    <property type="entry name" value="Acyl-CoA dehydrogenase NM domain-like"/>
    <property type="match status" value="1"/>
</dbReference>
<name>A0A9W8MZ49_9AGAR</name>
<dbReference type="GO" id="GO:0055088">
    <property type="term" value="P:lipid homeostasis"/>
    <property type="evidence" value="ECO:0007669"/>
    <property type="project" value="TreeGrafter"/>
</dbReference>
<evidence type="ECO:0000313" key="4">
    <source>
        <dbReference type="Proteomes" id="UP001148786"/>
    </source>
</evidence>
<dbReference type="AlphaFoldDB" id="A0A9W8MZ49"/>
<dbReference type="InterPro" id="IPR009100">
    <property type="entry name" value="AcylCoA_DH/oxidase_NM_dom_sf"/>
</dbReference>
<feature type="transmembrane region" description="Helical" evidence="1">
    <location>
        <begin position="250"/>
        <end position="273"/>
    </location>
</feature>
<protein>
    <recommendedName>
        <fullName evidence="2">Acyl-CoA oxidase C-alpha1 domain-containing protein</fullName>
    </recommendedName>
</protein>
<dbReference type="GO" id="GO:0005777">
    <property type="term" value="C:peroxisome"/>
    <property type="evidence" value="ECO:0007669"/>
    <property type="project" value="InterPro"/>
</dbReference>
<dbReference type="SUPFAM" id="SSF47203">
    <property type="entry name" value="Acyl-CoA dehydrogenase C-terminal domain-like"/>
    <property type="match status" value="1"/>
</dbReference>
<dbReference type="GO" id="GO:0003997">
    <property type="term" value="F:acyl-CoA oxidase activity"/>
    <property type="evidence" value="ECO:0007669"/>
    <property type="project" value="InterPro"/>
</dbReference>
<reference evidence="3" key="1">
    <citation type="submission" date="2022-07" db="EMBL/GenBank/DDBJ databases">
        <title>Genome Sequence of Agrocybe chaxingu.</title>
        <authorList>
            <person name="Buettner E."/>
        </authorList>
    </citation>
    <scope>NUCLEOTIDE SEQUENCE</scope>
    <source>
        <strain evidence="3">MP-N11</strain>
    </source>
</reference>
<keyword evidence="1" id="KW-1133">Transmembrane helix</keyword>
<dbReference type="Proteomes" id="UP001148786">
    <property type="component" value="Unassembled WGS sequence"/>
</dbReference>
<evidence type="ECO:0000259" key="2">
    <source>
        <dbReference type="Pfam" id="PF22924"/>
    </source>
</evidence>
<keyword evidence="4" id="KW-1185">Reference proteome</keyword>
<dbReference type="InterPro" id="IPR046373">
    <property type="entry name" value="Acyl-CoA_Oxase/DH_mid-dom_sf"/>
</dbReference>
<dbReference type="GO" id="GO:0033540">
    <property type="term" value="P:fatty acid beta-oxidation using acyl-CoA oxidase"/>
    <property type="evidence" value="ECO:0007669"/>
    <property type="project" value="TreeGrafter"/>
</dbReference>
<dbReference type="InterPro" id="IPR012258">
    <property type="entry name" value="Acyl-CoA_oxidase"/>
</dbReference>
<dbReference type="GO" id="GO:0071949">
    <property type="term" value="F:FAD binding"/>
    <property type="evidence" value="ECO:0007669"/>
    <property type="project" value="InterPro"/>
</dbReference>
<organism evidence="3 4">
    <name type="scientific">Agrocybe chaxingu</name>
    <dbReference type="NCBI Taxonomy" id="84603"/>
    <lineage>
        <taxon>Eukaryota</taxon>
        <taxon>Fungi</taxon>
        <taxon>Dikarya</taxon>
        <taxon>Basidiomycota</taxon>
        <taxon>Agaricomycotina</taxon>
        <taxon>Agaricomycetes</taxon>
        <taxon>Agaricomycetidae</taxon>
        <taxon>Agaricales</taxon>
        <taxon>Agaricineae</taxon>
        <taxon>Strophariaceae</taxon>
        <taxon>Agrocybe</taxon>
    </lineage>
</organism>
<comment type="caution">
    <text evidence="3">The sequence shown here is derived from an EMBL/GenBank/DDBJ whole genome shotgun (WGS) entry which is preliminary data.</text>
</comment>
<dbReference type="Gene3D" id="2.40.110.10">
    <property type="entry name" value="Butyryl-CoA Dehydrogenase, subunit A, domain 2"/>
    <property type="match status" value="1"/>
</dbReference>
<feature type="transmembrane region" description="Helical" evidence="1">
    <location>
        <begin position="542"/>
        <end position="561"/>
    </location>
</feature>
<dbReference type="Gene3D" id="1.20.140.10">
    <property type="entry name" value="Butyryl-CoA Dehydrogenase, subunit A, domain 3"/>
    <property type="match status" value="1"/>
</dbReference>
<dbReference type="OrthoDB" id="538336at2759"/>
<gene>
    <name evidence="3" type="ORF">NLJ89_g1901</name>
</gene>
<keyword evidence="1" id="KW-0472">Membrane</keyword>